<dbReference type="OrthoDB" id="1909709at2"/>
<dbReference type="AlphaFoldDB" id="A0A3R5QTW3"/>
<protein>
    <submittedName>
        <fullName evidence="1">Uncharacterized protein</fullName>
    </submittedName>
</protein>
<proteinExistence type="predicted"/>
<dbReference type="InterPro" id="IPR009000">
    <property type="entry name" value="Transl_B-barrel_sf"/>
</dbReference>
<evidence type="ECO:0000313" key="1">
    <source>
        <dbReference type="EMBL" id="QAA32405.1"/>
    </source>
</evidence>
<evidence type="ECO:0000313" key="2">
    <source>
        <dbReference type="Proteomes" id="UP000286268"/>
    </source>
</evidence>
<sequence>MGFLSNLFRKKEEEQVRNPSGIYTFYIEDIFTITKLGCIVVGIVKGADIHLGDEVYIVDTKGNRLKSKVMGMENPRFGKMNVAPIGRNIGILLSDIEATQVSKGDIPTNRREN</sequence>
<dbReference type="EMBL" id="CP025746">
    <property type="protein sequence ID" value="QAA32405.1"/>
    <property type="molecule type" value="Genomic_DNA"/>
</dbReference>
<reference evidence="1 2" key="1">
    <citation type="submission" date="2018-01" db="EMBL/GenBank/DDBJ databases">
        <title>Genome Sequencing and Assembly of Anaerobacter polyendosporus strain CT4.</title>
        <authorList>
            <person name="Tachaapaikoon C."/>
            <person name="Sutheeworapong S."/>
            <person name="Jenjaroenpun P."/>
            <person name="Wongsurawat T."/>
            <person name="Nookeaw I."/>
            <person name="Cheawchanlertfa P."/>
            <person name="Kosugi A."/>
            <person name="Cheevadhanarak S."/>
            <person name="Ratanakhanokchai K."/>
        </authorList>
    </citation>
    <scope>NUCLEOTIDE SEQUENCE [LARGE SCALE GENOMIC DNA]</scope>
    <source>
        <strain evidence="1 2">CT4</strain>
    </source>
</reference>
<dbReference type="SUPFAM" id="SSF50447">
    <property type="entry name" value="Translation proteins"/>
    <property type="match status" value="1"/>
</dbReference>
<dbReference type="RefSeq" id="WP_128213192.1">
    <property type="nucleotide sequence ID" value="NZ_CP025746.1"/>
</dbReference>
<accession>A0A3R5QTW3</accession>
<gene>
    <name evidence="1" type="ORF">C1I91_12565</name>
</gene>
<dbReference type="Proteomes" id="UP000286268">
    <property type="component" value="Chromosome"/>
</dbReference>
<organism evidence="1 2">
    <name type="scientific">Clostridium manihotivorum</name>
    <dbReference type="NCBI Taxonomy" id="2320868"/>
    <lineage>
        <taxon>Bacteria</taxon>
        <taxon>Bacillati</taxon>
        <taxon>Bacillota</taxon>
        <taxon>Clostridia</taxon>
        <taxon>Eubacteriales</taxon>
        <taxon>Clostridiaceae</taxon>
        <taxon>Clostridium</taxon>
    </lineage>
</organism>
<dbReference type="KEGG" id="cmah:C1I91_12565"/>
<dbReference type="Gene3D" id="2.40.30.10">
    <property type="entry name" value="Translation factors"/>
    <property type="match status" value="1"/>
</dbReference>
<keyword evidence="2" id="KW-1185">Reference proteome</keyword>
<name>A0A3R5QTW3_9CLOT</name>